<feature type="region of interest" description="Disordered" evidence="5">
    <location>
        <begin position="26"/>
        <end position="89"/>
    </location>
</feature>
<comment type="caution">
    <text evidence="8">The sequence shown here is derived from an EMBL/GenBank/DDBJ whole genome shotgun (WGS) entry which is preliminary data.</text>
</comment>
<gene>
    <name evidence="8" type="ORF">AAA083_12010</name>
</gene>
<organism evidence="8 9">
    <name type="scientific">Raoultibacter massiliensis</name>
    <dbReference type="NCBI Taxonomy" id="1852371"/>
    <lineage>
        <taxon>Bacteria</taxon>
        <taxon>Bacillati</taxon>
        <taxon>Actinomycetota</taxon>
        <taxon>Coriobacteriia</taxon>
        <taxon>Eggerthellales</taxon>
        <taxon>Eggerthellaceae</taxon>
        <taxon>Raoultibacter</taxon>
    </lineage>
</organism>
<keyword evidence="9" id="KW-1185">Reference proteome</keyword>
<evidence type="ECO:0000313" key="9">
    <source>
        <dbReference type="Proteomes" id="UP001487305"/>
    </source>
</evidence>
<keyword evidence="6" id="KW-0472">Membrane</keyword>
<protein>
    <submittedName>
        <fullName evidence="8">NlpC/P60 family protein</fullName>
    </submittedName>
</protein>
<dbReference type="InterPro" id="IPR038765">
    <property type="entry name" value="Papain-like_cys_pep_sf"/>
</dbReference>
<proteinExistence type="inferred from homology"/>
<evidence type="ECO:0000256" key="2">
    <source>
        <dbReference type="ARBA" id="ARBA00022670"/>
    </source>
</evidence>
<dbReference type="PANTHER" id="PTHR47053">
    <property type="entry name" value="MUREIN DD-ENDOPEPTIDASE MEPH-RELATED"/>
    <property type="match status" value="1"/>
</dbReference>
<feature type="region of interest" description="Disordered" evidence="5">
    <location>
        <begin position="141"/>
        <end position="176"/>
    </location>
</feature>
<comment type="similarity">
    <text evidence="1">Belongs to the peptidase C40 family.</text>
</comment>
<dbReference type="Proteomes" id="UP001487305">
    <property type="component" value="Unassembled WGS sequence"/>
</dbReference>
<keyword evidence="6" id="KW-1133">Transmembrane helix</keyword>
<dbReference type="Gene3D" id="3.90.1720.10">
    <property type="entry name" value="endopeptidase domain like (from Nostoc punctiforme)"/>
    <property type="match status" value="1"/>
</dbReference>
<keyword evidence="6" id="KW-0812">Transmembrane</keyword>
<evidence type="ECO:0000256" key="4">
    <source>
        <dbReference type="ARBA" id="ARBA00022807"/>
    </source>
</evidence>
<feature type="compositionally biased region" description="Low complexity" evidence="5">
    <location>
        <begin position="65"/>
        <end position="81"/>
    </location>
</feature>
<sequence length="554" mass="56943">MSGQGQTYQDAGMRELVAAEKETVLNSGTVKSADEQALSTLAERSTAAREASPLAAAKAGRVPKGASRGRARSCGAAEGSAVSDQAAAQPGCLGGHRAPIGAKAAIGNAAVDELDDTEEFSGAAGVRDKAVLAKRLSAKARGAGKANGPVRQAGSGKRPGASSKKASRAAGSAKGKGAAKGASASAVRAQAAVQAKAAEAAGGAKAAAAAKSTSAKAIGGAIASAAAPLGGVFAGVLAFILVALAVSQLVAALFGFWQNEAAKQSLAGLPPYITYEMVEEAIECQEDYGHPAGCTIAQIICESGQGDHMSQLAERDHNLFGMKWSSSFAACPEVTGKSAWATNEEYGGETVAITAYFTSFTSDVDCIRFRSRVFLQAGHYANNPLIREAIEKRDSDKMAEGLKDAGWATSSSYVESLKSAMDTYGLRRFDGMSLEEFRSLDQARSTVVAAARSQLGVPYVWGGTTPGVGLDCSGLTQYCYAQAGISIPRNSEDQAAFGTKVPVSLAEPGDILWRPGHVAIFIGDDKYIHEPYSGEVCREASGVGYFTAAIKVIG</sequence>
<dbReference type="Pfam" id="PF01832">
    <property type="entry name" value="Glucosaminidase"/>
    <property type="match status" value="1"/>
</dbReference>
<feature type="domain" description="NlpC/P60" evidence="7">
    <location>
        <begin position="441"/>
        <end position="554"/>
    </location>
</feature>
<dbReference type="SMART" id="SM00047">
    <property type="entry name" value="LYZ2"/>
    <property type="match status" value="1"/>
</dbReference>
<evidence type="ECO:0000256" key="1">
    <source>
        <dbReference type="ARBA" id="ARBA00007074"/>
    </source>
</evidence>
<feature type="compositionally biased region" description="Low complexity" evidence="5">
    <location>
        <begin position="153"/>
        <end position="176"/>
    </location>
</feature>
<dbReference type="InterPro" id="IPR000064">
    <property type="entry name" value="NLP_P60_dom"/>
</dbReference>
<keyword evidence="3" id="KW-0378">Hydrolase</keyword>
<evidence type="ECO:0000256" key="5">
    <source>
        <dbReference type="SAM" id="MobiDB-lite"/>
    </source>
</evidence>
<evidence type="ECO:0000256" key="3">
    <source>
        <dbReference type="ARBA" id="ARBA00022801"/>
    </source>
</evidence>
<keyword evidence="2" id="KW-0645">Protease</keyword>
<dbReference type="InterPro" id="IPR051202">
    <property type="entry name" value="Peptidase_C40"/>
</dbReference>
<dbReference type="RefSeq" id="WP_349227771.1">
    <property type="nucleotide sequence ID" value="NZ_JBBNOP010000011.1"/>
</dbReference>
<dbReference type="EMBL" id="JBBNOP010000011">
    <property type="protein sequence ID" value="MEQ3363700.1"/>
    <property type="molecule type" value="Genomic_DNA"/>
</dbReference>
<dbReference type="InterPro" id="IPR002901">
    <property type="entry name" value="MGlyc_endo_b_GlcNAc-like_dom"/>
</dbReference>
<dbReference type="PROSITE" id="PS51935">
    <property type="entry name" value="NLPC_P60"/>
    <property type="match status" value="1"/>
</dbReference>
<evidence type="ECO:0000256" key="6">
    <source>
        <dbReference type="SAM" id="Phobius"/>
    </source>
</evidence>
<feature type="transmembrane region" description="Helical" evidence="6">
    <location>
        <begin position="232"/>
        <end position="257"/>
    </location>
</feature>
<dbReference type="PANTHER" id="PTHR47053:SF1">
    <property type="entry name" value="MUREIN DD-ENDOPEPTIDASE MEPH-RELATED"/>
    <property type="match status" value="1"/>
</dbReference>
<keyword evidence="4" id="KW-0788">Thiol protease</keyword>
<dbReference type="SUPFAM" id="SSF54001">
    <property type="entry name" value="Cysteine proteinases"/>
    <property type="match status" value="1"/>
</dbReference>
<dbReference type="Gene3D" id="1.10.530.10">
    <property type="match status" value="1"/>
</dbReference>
<name>A0ABV1JF43_9ACTN</name>
<evidence type="ECO:0000313" key="8">
    <source>
        <dbReference type="EMBL" id="MEQ3363700.1"/>
    </source>
</evidence>
<evidence type="ECO:0000259" key="7">
    <source>
        <dbReference type="PROSITE" id="PS51935"/>
    </source>
</evidence>
<dbReference type="Pfam" id="PF00877">
    <property type="entry name" value="NLPC_P60"/>
    <property type="match status" value="1"/>
</dbReference>
<accession>A0ABV1JF43</accession>
<reference evidence="8 9" key="1">
    <citation type="submission" date="2024-04" db="EMBL/GenBank/DDBJ databases">
        <title>Human intestinal bacterial collection.</title>
        <authorList>
            <person name="Pauvert C."/>
            <person name="Hitch T.C.A."/>
            <person name="Clavel T."/>
        </authorList>
    </citation>
    <scope>NUCLEOTIDE SEQUENCE [LARGE SCALE GENOMIC DNA]</scope>
    <source>
        <strain evidence="8 9">CLA-KB-H42</strain>
    </source>
</reference>